<organism evidence="1 2">
    <name type="scientific">Trifolium medium</name>
    <dbReference type="NCBI Taxonomy" id="97028"/>
    <lineage>
        <taxon>Eukaryota</taxon>
        <taxon>Viridiplantae</taxon>
        <taxon>Streptophyta</taxon>
        <taxon>Embryophyta</taxon>
        <taxon>Tracheophyta</taxon>
        <taxon>Spermatophyta</taxon>
        <taxon>Magnoliopsida</taxon>
        <taxon>eudicotyledons</taxon>
        <taxon>Gunneridae</taxon>
        <taxon>Pentapetalae</taxon>
        <taxon>rosids</taxon>
        <taxon>fabids</taxon>
        <taxon>Fabales</taxon>
        <taxon>Fabaceae</taxon>
        <taxon>Papilionoideae</taxon>
        <taxon>50 kb inversion clade</taxon>
        <taxon>NPAAA clade</taxon>
        <taxon>Hologalegina</taxon>
        <taxon>IRL clade</taxon>
        <taxon>Trifolieae</taxon>
        <taxon>Trifolium</taxon>
    </lineage>
</organism>
<reference evidence="1 2" key="1">
    <citation type="journal article" date="2018" name="Front. Plant Sci.">
        <title>Red Clover (Trifolium pratense) and Zigzag Clover (T. medium) - A Picture of Genomic Similarities and Differences.</title>
        <authorList>
            <person name="Dluhosova J."/>
            <person name="Istvanek J."/>
            <person name="Nedelnik J."/>
            <person name="Repkova J."/>
        </authorList>
    </citation>
    <scope>NUCLEOTIDE SEQUENCE [LARGE SCALE GENOMIC DNA]</scope>
    <source>
        <strain evidence="2">cv. 10/8</strain>
        <tissue evidence="1">Leaf</tissue>
    </source>
</reference>
<proteinExistence type="predicted"/>
<protein>
    <submittedName>
        <fullName evidence="1">Uncharacterized protein</fullName>
    </submittedName>
</protein>
<dbReference type="Proteomes" id="UP000265520">
    <property type="component" value="Unassembled WGS sequence"/>
</dbReference>
<comment type="caution">
    <text evidence="1">The sequence shown here is derived from an EMBL/GenBank/DDBJ whole genome shotgun (WGS) entry which is preliminary data.</text>
</comment>
<feature type="non-terminal residue" evidence="1">
    <location>
        <position position="1"/>
    </location>
</feature>
<dbReference type="EMBL" id="LXQA010387385">
    <property type="protein sequence ID" value="MCI48505.1"/>
    <property type="molecule type" value="Genomic_DNA"/>
</dbReference>
<sequence>VEPRPQACSGQDLVEFLQCLFGKKDPRHVEHWVKPGSRFP</sequence>
<name>A0A392SKL6_9FABA</name>
<keyword evidence="2" id="KW-1185">Reference proteome</keyword>
<accession>A0A392SKL6</accession>
<dbReference type="AlphaFoldDB" id="A0A392SKL6"/>
<evidence type="ECO:0000313" key="1">
    <source>
        <dbReference type="EMBL" id="MCI48505.1"/>
    </source>
</evidence>
<evidence type="ECO:0000313" key="2">
    <source>
        <dbReference type="Proteomes" id="UP000265520"/>
    </source>
</evidence>